<feature type="transmembrane region" description="Helical" evidence="5">
    <location>
        <begin position="6"/>
        <end position="30"/>
    </location>
</feature>
<organism evidence="7 8">
    <name type="scientific">[Candida] arabinofermentans NRRL YB-2248</name>
    <dbReference type="NCBI Taxonomy" id="983967"/>
    <lineage>
        <taxon>Eukaryota</taxon>
        <taxon>Fungi</taxon>
        <taxon>Dikarya</taxon>
        <taxon>Ascomycota</taxon>
        <taxon>Saccharomycotina</taxon>
        <taxon>Pichiomycetes</taxon>
        <taxon>Pichiales</taxon>
        <taxon>Pichiaceae</taxon>
        <taxon>Ogataea</taxon>
        <taxon>Ogataea/Candida clade</taxon>
    </lineage>
</organism>
<keyword evidence="5" id="KW-0521">NADP</keyword>
<dbReference type="PROSITE" id="PS50244">
    <property type="entry name" value="S5A_REDUCTASE"/>
    <property type="match status" value="1"/>
</dbReference>
<gene>
    <name evidence="7" type="ORF">CANARDRAFT_93486</name>
</gene>
<feature type="transmembrane region" description="Helical" evidence="5">
    <location>
        <begin position="185"/>
        <end position="205"/>
    </location>
</feature>
<feature type="domain" description="3-oxo-5-alpha-steroid 4-dehydrogenase C-terminal" evidence="6">
    <location>
        <begin position="186"/>
        <end position="277"/>
    </location>
</feature>
<comment type="pathway">
    <text evidence="5">Protein modification; protein glycosylation.</text>
</comment>
<evidence type="ECO:0000313" key="7">
    <source>
        <dbReference type="EMBL" id="ODV87354.1"/>
    </source>
</evidence>
<evidence type="ECO:0000256" key="5">
    <source>
        <dbReference type="RuleBase" id="RU367081"/>
    </source>
</evidence>
<keyword evidence="3 5" id="KW-1133">Transmembrane helix</keyword>
<comment type="catalytic activity">
    <reaction evidence="5">
        <text>a di-trans,poly-cis-dolichal + NADP(+) = a di-trans,poly-cis-polyprenal + NADPH + H(+)</text>
        <dbReference type="Rhea" id="RHEA:80727"/>
        <dbReference type="Rhea" id="RHEA-COMP:19536"/>
        <dbReference type="Rhea" id="RHEA-COMP:19537"/>
        <dbReference type="ChEBI" id="CHEBI:15378"/>
        <dbReference type="ChEBI" id="CHEBI:57783"/>
        <dbReference type="ChEBI" id="CHEBI:58349"/>
        <dbReference type="ChEBI" id="CHEBI:231623"/>
        <dbReference type="ChEBI" id="CHEBI:231637"/>
        <dbReference type="EC" id="1.3.1.94"/>
    </reaction>
    <physiologicalReaction direction="right-to-left" evidence="5">
        <dbReference type="Rhea" id="RHEA:80729"/>
    </physiologicalReaction>
</comment>
<keyword evidence="5" id="KW-0256">Endoplasmic reticulum</keyword>
<evidence type="ECO:0000256" key="4">
    <source>
        <dbReference type="ARBA" id="ARBA00023136"/>
    </source>
</evidence>
<accession>A0A1E4T6H4</accession>
<keyword evidence="8" id="KW-1185">Reference proteome</keyword>
<evidence type="ECO:0000256" key="3">
    <source>
        <dbReference type="ARBA" id="ARBA00022989"/>
    </source>
</evidence>
<dbReference type="GO" id="GO:0003865">
    <property type="term" value="F:3-oxo-5-alpha-steroid 4-dehydrogenase activity"/>
    <property type="evidence" value="ECO:0007669"/>
    <property type="project" value="TreeGrafter"/>
</dbReference>
<dbReference type="InterPro" id="IPR001104">
    <property type="entry name" value="3-oxo-5_a-steroid_4-DH_C"/>
</dbReference>
<dbReference type="GO" id="GO:0160198">
    <property type="term" value="F:polyprenal reductase activity"/>
    <property type="evidence" value="ECO:0007669"/>
    <property type="project" value="UniProtKB-EC"/>
</dbReference>
<evidence type="ECO:0000259" key="6">
    <source>
        <dbReference type="Pfam" id="PF02544"/>
    </source>
</evidence>
<reference evidence="8" key="1">
    <citation type="submission" date="2016-04" db="EMBL/GenBank/DDBJ databases">
        <title>Comparative genomics of biotechnologically important yeasts.</title>
        <authorList>
            <consortium name="DOE Joint Genome Institute"/>
            <person name="Riley R."/>
            <person name="Haridas S."/>
            <person name="Wolfe K.H."/>
            <person name="Lopes M.R."/>
            <person name="Hittinger C.T."/>
            <person name="Goker M."/>
            <person name="Salamov A."/>
            <person name="Wisecaver J."/>
            <person name="Long T.M."/>
            <person name="Aerts A.L."/>
            <person name="Barry K."/>
            <person name="Choi C."/>
            <person name="Clum A."/>
            <person name="Coughlan A.Y."/>
            <person name="Deshpande S."/>
            <person name="Douglass A.P."/>
            <person name="Hanson S.J."/>
            <person name="Klenk H.-P."/>
            <person name="Labutti K."/>
            <person name="Lapidus A."/>
            <person name="Lindquist E."/>
            <person name="Lipzen A."/>
            <person name="Meier-Kolthoff J.P."/>
            <person name="Ohm R.A."/>
            <person name="Otillar R.P."/>
            <person name="Pangilinan J."/>
            <person name="Peng Y."/>
            <person name="Rokas A."/>
            <person name="Rosa C.A."/>
            <person name="Scheuner C."/>
            <person name="Sibirny A.A."/>
            <person name="Slot J.C."/>
            <person name="Stielow J.B."/>
            <person name="Sun H."/>
            <person name="Kurtzman C.P."/>
            <person name="Blackwell M."/>
            <person name="Grigoriev I.V."/>
            <person name="Jeffries T.W."/>
        </authorList>
    </citation>
    <scope>NUCLEOTIDE SEQUENCE [LARGE SCALE GENOMIC DNA]</scope>
    <source>
        <strain evidence="8">NRRL YB-2248</strain>
    </source>
</reference>
<dbReference type="PANTHER" id="PTHR14624:SF0">
    <property type="entry name" value="POLYPRENOL REDUCTASE"/>
    <property type="match status" value="1"/>
</dbReference>
<comment type="similarity">
    <text evidence="5">Belongs to the steroid 5-alpha reductase family. Polyprenal reductase subfamily.</text>
</comment>
<dbReference type="PANTHER" id="PTHR14624">
    <property type="entry name" value="DFG10 PROTEIN"/>
    <property type="match status" value="1"/>
</dbReference>
<dbReference type="GO" id="GO:0005789">
    <property type="term" value="C:endoplasmic reticulum membrane"/>
    <property type="evidence" value="ECO:0007669"/>
    <property type="project" value="UniProtKB-SubCell"/>
</dbReference>
<dbReference type="AlphaFoldDB" id="A0A1E4T6H4"/>
<dbReference type="Proteomes" id="UP000094801">
    <property type="component" value="Unassembled WGS sequence"/>
</dbReference>
<dbReference type="GO" id="GO:0006488">
    <property type="term" value="P:dolichol-linked oligosaccharide biosynthetic process"/>
    <property type="evidence" value="ECO:0007669"/>
    <property type="project" value="UniProtKB-UniRule"/>
</dbReference>
<comment type="subcellular location">
    <subcellularLocation>
        <location evidence="1">Endomembrane system</location>
        <topology evidence="1">Multi-pass membrane protein</topology>
    </subcellularLocation>
    <subcellularLocation>
        <location evidence="5">Endoplasmic reticulum membrane</location>
    </subcellularLocation>
</comment>
<comment type="function">
    <text evidence="5">Plays a key role in early steps of protein N-linked glycosylation by being involved in the conversion of polyprenol into dolichol. Acts as a polyprenal reductase that mediates the reduction of polyprenal into dolichal in a NADP-dependent mechanism. Dolichols are required for the synthesis of dolichol-linked monosaccharides and the oligosaccharide precursor used for N-glycosylation.</text>
</comment>
<dbReference type="GO" id="GO:0102389">
    <property type="term" value="F:polyprenol reductase activity"/>
    <property type="evidence" value="ECO:0007669"/>
    <property type="project" value="UniProtKB-UniRule"/>
</dbReference>
<protein>
    <recommendedName>
        <fullName evidence="5">Polyprenal reductase</fullName>
        <ecNumber evidence="5">1.3.1.94</ecNumber>
    </recommendedName>
</protein>
<dbReference type="EC" id="1.3.1.94" evidence="5"/>
<dbReference type="UniPathway" id="UPA00378"/>
<evidence type="ECO:0000256" key="2">
    <source>
        <dbReference type="ARBA" id="ARBA00022692"/>
    </source>
</evidence>
<feature type="transmembrane region" description="Helical" evidence="5">
    <location>
        <begin position="151"/>
        <end position="173"/>
    </location>
</feature>
<evidence type="ECO:0000313" key="8">
    <source>
        <dbReference type="Proteomes" id="UP000094801"/>
    </source>
</evidence>
<evidence type="ECO:0000256" key="1">
    <source>
        <dbReference type="ARBA" id="ARBA00004127"/>
    </source>
</evidence>
<feature type="transmembrane region" description="Helical" evidence="5">
    <location>
        <begin position="73"/>
        <end position="93"/>
    </location>
</feature>
<sequence>MVKALQYLYLSSIIGYLYILGISSVLLAYYCSPLNGLLKYGKTLVGSDKPSNNKSWFQYFESIYIPKSTFCHFYVISLVLSTISLLFTITTSVEDWNFLSWITPFLVSPTIEPISYNQLEIIMLMNIIQALRRCYECYCISNFSPKSKIHISHYFAGLFFYTAINIQPVLLYLPNKGTDHEMTKLGGAFLISALLFLTASVDQFMNHKHLSQLKKYTQPSYGLFKYVSCPHYFDEIVIYFAHLIILRNWYGILEFIWVVCNLCVSADGTYRYYTSEKQGVVAKDNMARYYRIIPFVY</sequence>
<proteinExistence type="inferred from homology"/>
<keyword evidence="4 5" id="KW-0472">Membrane</keyword>
<keyword evidence="2 5" id="KW-0812">Transmembrane</keyword>
<dbReference type="Pfam" id="PF02544">
    <property type="entry name" value="Steroid_dh"/>
    <property type="match status" value="1"/>
</dbReference>
<dbReference type="GO" id="GO:0016095">
    <property type="term" value="P:polyprenol catabolic process"/>
    <property type="evidence" value="ECO:0007669"/>
    <property type="project" value="UniProtKB-UniRule"/>
</dbReference>
<keyword evidence="5" id="KW-0560">Oxidoreductase</keyword>
<dbReference type="OrthoDB" id="541710at2759"/>
<name>A0A1E4T6H4_9ASCO</name>
<dbReference type="STRING" id="983967.A0A1E4T6H4"/>
<dbReference type="EMBL" id="KV453848">
    <property type="protein sequence ID" value="ODV87354.1"/>
    <property type="molecule type" value="Genomic_DNA"/>
</dbReference>
<dbReference type="InterPro" id="IPR039698">
    <property type="entry name" value="Dfg10/SRD5A3"/>
</dbReference>